<gene>
    <name evidence="1" type="ORF">Thiowin_02518</name>
</gene>
<dbReference type="Proteomes" id="UP001432180">
    <property type="component" value="Chromosome"/>
</dbReference>
<reference evidence="1 2" key="1">
    <citation type="journal article" date="2023" name="Microorganisms">
        <title>Thiorhodovibrio frisius and Trv. litoralis spp. nov., Two Novel Members from a Clade of Fastidious Purple Sulfur Bacteria That Exhibit Unique Red-Shifted Light-Harvesting Capabilities.</title>
        <authorList>
            <person name="Methner A."/>
            <person name="Kuzyk S.B."/>
            <person name="Petersen J."/>
            <person name="Bauer S."/>
            <person name="Brinkmann H."/>
            <person name="Sichau K."/>
            <person name="Wanner G."/>
            <person name="Wolf J."/>
            <person name="Neumann-Schaal M."/>
            <person name="Henke P."/>
            <person name="Tank M."/>
            <person name="Sproer C."/>
            <person name="Bunk B."/>
            <person name="Overmann J."/>
        </authorList>
    </citation>
    <scope>NUCLEOTIDE SEQUENCE [LARGE SCALE GENOMIC DNA]</scope>
    <source>
        <strain evidence="1 2">DSM 6702</strain>
    </source>
</reference>
<sequence>MTQIELLAAPAGALERAVRFELGRGYALHLPRGPRAPGTLYHRGTPVKQVNLRDKAERRLLAVELMQKGVNQSRLAEALQLSRQTLHNYRESYREFGVQGLLHGYSPASSKDEELHRHLNVNKRRPGSKARELEALRRAKRAQAEGEGQAELDWDGEATYELQEPAIEETLSAALAGSNATPPQSGPTEVVASERAYAQAHDWEESRYAGIFPILMVLISQWRWLSTVMKLFGAGWKLFMVFALMGVSNIRSIEQLKHVRRDEAGRILGIGSLPCLETLWGWFHEVAQQGRAAALVAAFCDDQLQRGLVGTDVWFTDGHLLPYTGMHKVHASYHTQRRMPTPGQTNLVTCDARGRVVCFDIQEGKGDLRARILALGAYAREQGLAVMPLQVFDREGDGLEFFSTLVATDTPFVTWEKNADAARLRGLEEERFTETLALNGTEYRLLEEEKACLYPPKPVPPEADAESAPAHRFKLRRVVIWNLRTGHRTSVVCWDGDLALTTVAIATAMLSRWGASENTFKHLQERHPYHYHPGFGVSESEKQDIANPAIKAIDAQRQALKTKLNRLYKQQTKCKPGTKKDGTPRANSKHLRIAAQIASAEAGLARLKAERDQLPERVDVGTLSDYRSFQAIDNDGKNLFDVVTSSVWNARRQLIDWLEPVYAKDSDRVDLLYAILNCHGWIRSDDRSVVVRLEPLQQPARRAAQAQLCRKLTGLGARIPGGKWLRIEVGDAPL</sequence>
<keyword evidence="2" id="KW-1185">Reference proteome</keyword>
<proteinExistence type="predicted"/>
<dbReference type="RefSeq" id="WP_328983309.1">
    <property type="nucleotide sequence ID" value="NZ_CP121472.1"/>
</dbReference>
<name>A0ABZ0SAE7_9GAMM</name>
<dbReference type="InterPro" id="IPR049343">
    <property type="entry name" value="Transposase_29"/>
</dbReference>
<protein>
    <recommendedName>
        <fullName evidence="3">Transposase</fullName>
    </recommendedName>
</protein>
<evidence type="ECO:0000313" key="2">
    <source>
        <dbReference type="Proteomes" id="UP001432180"/>
    </source>
</evidence>
<organism evidence="1 2">
    <name type="scientific">Thiorhodovibrio winogradskyi</name>
    <dbReference type="NCBI Taxonomy" id="77007"/>
    <lineage>
        <taxon>Bacteria</taxon>
        <taxon>Pseudomonadati</taxon>
        <taxon>Pseudomonadota</taxon>
        <taxon>Gammaproteobacteria</taxon>
        <taxon>Chromatiales</taxon>
        <taxon>Chromatiaceae</taxon>
        <taxon>Thiorhodovibrio</taxon>
    </lineage>
</organism>
<dbReference type="SUPFAM" id="SSF46689">
    <property type="entry name" value="Homeodomain-like"/>
    <property type="match status" value="1"/>
</dbReference>
<dbReference type="Pfam" id="PF13384">
    <property type="entry name" value="HTH_23"/>
    <property type="match status" value="1"/>
</dbReference>
<dbReference type="InterPro" id="IPR009057">
    <property type="entry name" value="Homeodomain-like_sf"/>
</dbReference>
<dbReference type="EMBL" id="CP121472">
    <property type="protein sequence ID" value="WPL17499.1"/>
    <property type="molecule type" value="Genomic_DNA"/>
</dbReference>
<dbReference type="Pfam" id="PF21804">
    <property type="entry name" value="Transposase_29"/>
    <property type="match status" value="1"/>
</dbReference>
<evidence type="ECO:0008006" key="3">
    <source>
        <dbReference type="Google" id="ProtNLM"/>
    </source>
</evidence>
<evidence type="ECO:0000313" key="1">
    <source>
        <dbReference type="EMBL" id="WPL17499.1"/>
    </source>
</evidence>
<accession>A0ABZ0SAE7</accession>